<dbReference type="EMBL" id="CACSLK010004199">
    <property type="protein sequence ID" value="CAA0809897.1"/>
    <property type="molecule type" value="Genomic_DNA"/>
</dbReference>
<evidence type="ECO:0000259" key="2">
    <source>
        <dbReference type="Pfam" id="PF23622"/>
    </source>
</evidence>
<dbReference type="PANTHER" id="PTHR34145">
    <property type="entry name" value="OS02G0105600 PROTEIN"/>
    <property type="match status" value="1"/>
</dbReference>
<feature type="domain" description="At1g61320/AtMIF1 LRR" evidence="2">
    <location>
        <begin position="28"/>
        <end position="298"/>
    </location>
</feature>
<accession>A0A9N7MN53</accession>
<dbReference type="OrthoDB" id="904489at2759"/>
<organism evidence="3 4">
    <name type="scientific">Striga hermonthica</name>
    <name type="common">Purple witchweed</name>
    <name type="synonym">Buchnera hermonthica</name>
    <dbReference type="NCBI Taxonomy" id="68872"/>
    <lineage>
        <taxon>Eukaryota</taxon>
        <taxon>Viridiplantae</taxon>
        <taxon>Streptophyta</taxon>
        <taxon>Embryophyta</taxon>
        <taxon>Tracheophyta</taxon>
        <taxon>Spermatophyta</taxon>
        <taxon>Magnoliopsida</taxon>
        <taxon>eudicotyledons</taxon>
        <taxon>Gunneridae</taxon>
        <taxon>Pentapetalae</taxon>
        <taxon>asterids</taxon>
        <taxon>lamiids</taxon>
        <taxon>Lamiales</taxon>
        <taxon>Orobanchaceae</taxon>
        <taxon>Buchnereae</taxon>
        <taxon>Striga</taxon>
    </lineage>
</organism>
<keyword evidence="1" id="KW-0812">Transmembrane</keyword>
<dbReference type="Gene3D" id="3.80.10.10">
    <property type="entry name" value="Ribonuclease Inhibitor"/>
    <property type="match status" value="1"/>
</dbReference>
<keyword evidence="1" id="KW-0472">Membrane</keyword>
<keyword evidence="4" id="KW-1185">Reference proteome</keyword>
<protein>
    <recommendedName>
        <fullName evidence="2">At1g61320/AtMIF1 LRR domain-containing protein</fullName>
    </recommendedName>
</protein>
<dbReference type="InterPro" id="IPR053772">
    <property type="entry name" value="At1g61320/At1g61330-like"/>
</dbReference>
<gene>
    <name evidence="3" type="ORF">SHERM_11806</name>
</gene>
<dbReference type="Pfam" id="PF23622">
    <property type="entry name" value="LRR_At1g61320_AtMIF1"/>
    <property type="match status" value="1"/>
</dbReference>
<dbReference type="AlphaFoldDB" id="A0A9N7MN53"/>
<evidence type="ECO:0000313" key="4">
    <source>
        <dbReference type="Proteomes" id="UP001153555"/>
    </source>
</evidence>
<dbReference type="InterPro" id="IPR055357">
    <property type="entry name" value="LRR_At1g61320_AtMIF1"/>
</dbReference>
<name>A0A9N7MN53_STRHE</name>
<dbReference type="Proteomes" id="UP001153555">
    <property type="component" value="Unassembled WGS sequence"/>
</dbReference>
<evidence type="ECO:0000313" key="3">
    <source>
        <dbReference type="EMBL" id="CAA0809897.1"/>
    </source>
</evidence>
<sequence length="358" mass="41318">MGSLVILFGDFVLHRKCLSHHLPKTRRLTHLELELTTLNSNSASGSLRILRLSRVELAEGSLESLLSGCTALRVLRMDYCRYPPGSSTVRFCGPHLRLECLVIEMCAGVREIEFHAASLVSIEFHNRKPVEFIFHHIPRLQTLHVDLSMYSNVMRYVSGTLPFILPSGGQLRSLTVGSAYDVDMFQVPRDVPADAFNKLRRLRLRLGYAAYTYMIFGMIPFLNICPVLHEFRLDTEFVYDDGPKMKMFSSGTLIHTELKKVEINGFCGTRNEIELSSCILENTKSLEQMQINRCPRWDMRGSQWWMHKPEWSQQTREKILKLVHGQKNSKSARVIIRHVPAYDDTWSTRYTDYDNFVL</sequence>
<proteinExistence type="predicted"/>
<reference evidence="3" key="1">
    <citation type="submission" date="2019-12" db="EMBL/GenBank/DDBJ databases">
        <authorList>
            <person name="Scholes J."/>
        </authorList>
    </citation>
    <scope>NUCLEOTIDE SEQUENCE</scope>
</reference>
<dbReference type="PANTHER" id="PTHR34145:SF28">
    <property type="entry name" value="F-BOX DOMAIN-CONTAINING PROTEIN"/>
    <property type="match status" value="1"/>
</dbReference>
<dbReference type="InterPro" id="IPR032675">
    <property type="entry name" value="LRR_dom_sf"/>
</dbReference>
<dbReference type="SUPFAM" id="SSF52047">
    <property type="entry name" value="RNI-like"/>
    <property type="match status" value="1"/>
</dbReference>
<keyword evidence="1" id="KW-1133">Transmembrane helix</keyword>
<feature type="transmembrane region" description="Helical" evidence="1">
    <location>
        <begin position="208"/>
        <end position="229"/>
    </location>
</feature>
<evidence type="ECO:0000256" key="1">
    <source>
        <dbReference type="SAM" id="Phobius"/>
    </source>
</evidence>
<comment type="caution">
    <text evidence="3">The sequence shown here is derived from an EMBL/GenBank/DDBJ whole genome shotgun (WGS) entry which is preliminary data.</text>
</comment>